<dbReference type="AlphaFoldDB" id="A0A1I4QAU0"/>
<evidence type="ECO:0000256" key="5">
    <source>
        <dbReference type="SAM" id="SignalP"/>
    </source>
</evidence>
<dbReference type="InterPro" id="IPR018247">
    <property type="entry name" value="EF_Hand_1_Ca_BS"/>
</dbReference>
<dbReference type="Proteomes" id="UP000183766">
    <property type="component" value="Unassembled WGS sequence"/>
</dbReference>
<dbReference type="GO" id="GO:0009289">
    <property type="term" value="C:pilus"/>
    <property type="evidence" value="ECO:0007669"/>
    <property type="project" value="UniProtKB-SubCell"/>
</dbReference>
<evidence type="ECO:0000313" key="7">
    <source>
        <dbReference type="EMBL" id="SFM36805.1"/>
    </source>
</evidence>
<gene>
    <name evidence="7" type="ORF">SAMN05216250_10423</name>
</gene>
<dbReference type="PROSITE" id="PS00018">
    <property type="entry name" value="EF_HAND_1"/>
    <property type="match status" value="1"/>
</dbReference>
<dbReference type="Pfam" id="PF06321">
    <property type="entry name" value="P_gingi_FimA"/>
    <property type="match status" value="1"/>
</dbReference>
<evidence type="ECO:0000259" key="6">
    <source>
        <dbReference type="Pfam" id="PF06321"/>
    </source>
</evidence>
<organism evidence="7 8">
    <name type="scientific">Bacteroides xylanisolvens</name>
    <dbReference type="NCBI Taxonomy" id="371601"/>
    <lineage>
        <taxon>Bacteria</taxon>
        <taxon>Pseudomonadati</taxon>
        <taxon>Bacteroidota</taxon>
        <taxon>Bacteroidia</taxon>
        <taxon>Bacteroidales</taxon>
        <taxon>Bacteroidaceae</taxon>
        <taxon>Bacteroides</taxon>
    </lineage>
</organism>
<name>A0A1I4QAU0_9BACE</name>
<evidence type="ECO:0000256" key="4">
    <source>
        <dbReference type="ARBA" id="ARBA00023263"/>
    </source>
</evidence>
<keyword evidence="4" id="KW-0281">Fimbrium</keyword>
<evidence type="ECO:0000256" key="1">
    <source>
        <dbReference type="ARBA" id="ARBA00004561"/>
    </source>
</evidence>
<proteinExistence type="inferred from homology"/>
<accession>A0A1I4QAU0</accession>
<feature type="chain" id="PRO_5010256916" description="Major fimbrial subunit protein N-terminal domain-containing protein" evidence="5">
    <location>
        <begin position="24"/>
        <end position="1088"/>
    </location>
</feature>
<dbReference type="InterPro" id="IPR029141">
    <property type="entry name" value="FimA_N"/>
</dbReference>
<dbReference type="Gene3D" id="2.60.40.2580">
    <property type="match status" value="1"/>
</dbReference>
<protein>
    <recommendedName>
        <fullName evidence="6">Major fimbrial subunit protein N-terminal domain-containing protein</fullName>
    </recommendedName>
</protein>
<dbReference type="EMBL" id="FOUM01000004">
    <property type="protein sequence ID" value="SFM36805.1"/>
    <property type="molecule type" value="Genomic_DNA"/>
</dbReference>
<comment type="similarity">
    <text evidence="2">Belongs to the bacteroidetes fimbrillin superfamily. FimA/Mfa1 family.</text>
</comment>
<sequence>MKAYRLKITCFILLLLPVLTCCTDEELLRGSGVPEGVPTTVDISVGTAANRSKTRSGLPEGEERKIYDLYLWVFDSRGGVEFSREYPRAELYQAAAALETATGEKDTDAPTSMGLLKNIPITSGEKTLVLLANYKSDGDGLFQVEPGILAGVSSLSDIQRVKAEMTARTLFRPNGNLLMSVTKTEEISPDTRRLEVSLKRAEAKITVNLKTGEGLTFVPGTWRVGNVPASTFVTEHVKGSDAGAPWDAGGMEMDSYWLSELFQFEGDATTTTTTTTTFYLPENRKLAKKMITPASPGYNAERKGYDLRQKQVKSPVPDATEKPNVQNGATEYAPDLAPYIEFTGELRQDMTTGEVSTERFGRVTYRVYLGYTAENDPVNDYDIERNVHYTYNVTIKGMNDLVVEAMSDKDREEEPAPGVEGLVYDAHRSFSFDCHYEQGLMRFNKDELAIFNPDGSLKDDAMISFAIRTPFCDKIVSYTRAELEQLEDNGYVPSGEKKADTGWLAFFIHPSTLSDNGNETMEYYSNTGVHLLSLEQFLYRLVKEPDYVFNASTGLCKVTVYANEYFYERNPMQDGAPEDKNLWKTFANAPDRTFDLLVNTSHEISPDGQSRYHQAVVSIRQMSIKTVFTEGPEGMRVWGVENVNETPDLDFMTPAVSEARYYYNKYYSNGWSNTWKLIGKSGLIGGFTGEVMNDPIRSNHDRLWQAMTKVENGKLTLNKDYYQVALRNYHTEYAIYTPFIRNRDNDRDGRMQASEMQWYIPSVAESNMLLVGERALPLHSRLHGHAPSDNATAFYTSKAFMGSTNISGFSANTYINIMESRSMTPMDNFDYYKGGNSPGDRTPYSEVRLIRDLGILEPGGTSYHIDELDKELNTTLVNNRTREEYLVFRADNLPYSVVRSVRAIYELPAHDEHSQSNTIYKNGFEVAKYIANKTDKPKDLNNPNRESEYYFEDWSTLMADIEQGNSPCAYYYQEADKSDQGTWRVPNEVELKIMCGSLFDWDDREKNEVYTFGNDLLSLKTTDTKVYHSRTGFSKRNMDGARSFSAGYQMYFDGYVRWVTTVDTQWAGDNDRLVNNRKGYVRCVRDLE</sequence>
<dbReference type="RefSeq" id="WP_074908888.1">
    <property type="nucleotide sequence ID" value="NZ_FOUM01000004.1"/>
</dbReference>
<keyword evidence="3 5" id="KW-0732">Signal</keyword>
<feature type="domain" description="Major fimbrial subunit protein N-terminal" evidence="6">
    <location>
        <begin position="40"/>
        <end position="180"/>
    </location>
</feature>
<reference evidence="7 8" key="1">
    <citation type="submission" date="2016-10" db="EMBL/GenBank/DDBJ databases">
        <authorList>
            <person name="de Groot N.N."/>
        </authorList>
    </citation>
    <scope>NUCLEOTIDE SEQUENCE [LARGE SCALE GENOMIC DNA]</scope>
    <source>
        <strain evidence="7 8">NLAE-zl-C202</strain>
    </source>
</reference>
<comment type="subcellular location">
    <subcellularLocation>
        <location evidence="1">Fimbrium</location>
    </subcellularLocation>
</comment>
<evidence type="ECO:0000313" key="8">
    <source>
        <dbReference type="Proteomes" id="UP000183766"/>
    </source>
</evidence>
<feature type="signal peptide" evidence="5">
    <location>
        <begin position="1"/>
        <end position="23"/>
    </location>
</feature>
<evidence type="ECO:0000256" key="2">
    <source>
        <dbReference type="ARBA" id="ARBA00006011"/>
    </source>
</evidence>
<evidence type="ECO:0000256" key="3">
    <source>
        <dbReference type="ARBA" id="ARBA00022729"/>
    </source>
</evidence>